<dbReference type="CDD" id="cd01335">
    <property type="entry name" value="Radical_SAM"/>
    <property type="match status" value="1"/>
</dbReference>
<dbReference type="GO" id="GO:0046872">
    <property type="term" value="F:metal ion binding"/>
    <property type="evidence" value="ECO:0007669"/>
    <property type="project" value="UniProtKB-KW"/>
</dbReference>
<accession>A0A0W8FB17</accession>
<dbReference type="AlphaFoldDB" id="A0A0W8FB17"/>
<gene>
    <name evidence="6" type="ORF">ASZ90_012341</name>
</gene>
<keyword evidence="4" id="KW-0411">Iron-sulfur</keyword>
<evidence type="ECO:0000256" key="3">
    <source>
        <dbReference type="ARBA" id="ARBA00023004"/>
    </source>
</evidence>
<dbReference type="Pfam" id="PF04055">
    <property type="entry name" value="Radical_SAM"/>
    <property type="match status" value="1"/>
</dbReference>
<keyword evidence="2" id="KW-0479">Metal-binding</keyword>
<dbReference type="GO" id="GO:0003824">
    <property type="term" value="F:catalytic activity"/>
    <property type="evidence" value="ECO:0007669"/>
    <property type="project" value="InterPro"/>
</dbReference>
<sequence>MGMDVLADVGGRPGLDCRGFCSYCYFKGVKKVPPFGCKNCMPFKKGCDYCARAIMEGYPGFKPMNDVLFEVAQRCMGSMPDKVTISGGGDLSCYPDLLPLARMVGQGIVPISLGYTSGKGFRDKDDAAKLIDAGVNEVSFTVFSTNPELRRKYMGDKHPEVALENLKTFCHSCEVYCAAVIIPGVNDGHELEKTCNDLEEMGARGLILMRFANRRDQGLILGNGPIMPGIIPHTIEEFRDLVTHTAEMHSFRVTGTPLWDPVTGAPFALSRHPDIISRLPPLRRGASIITSRVAAPLLTGIFSQMEGGEKVSILPVEKDIGCLITIEDFSGLDLDQVMGTVIIPGRTMAHEKEIKSVLSKDGRERMIIRGPDTLTVDGEMSISMNAQEVLELEVEAFGELIEAINAMGI</sequence>
<protein>
    <submittedName>
        <fullName evidence="6">Methyl coenzyme m reductase associated protein</fullName>
    </submittedName>
</protein>
<reference evidence="6" key="1">
    <citation type="journal article" date="2015" name="Proc. Natl. Acad. Sci. U.S.A.">
        <title>Networks of energetic and metabolic interactions define dynamics in microbial communities.</title>
        <authorList>
            <person name="Embree M."/>
            <person name="Liu J.K."/>
            <person name="Al-Bassam M.M."/>
            <person name="Zengler K."/>
        </authorList>
    </citation>
    <scope>NUCLEOTIDE SEQUENCE</scope>
</reference>
<organism evidence="6">
    <name type="scientific">hydrocarbon metagenome</name>
    <dbReference type="NCBI Taxonomy" id="938273"/>
    <lineage>
        <taxon>unclassified sequences</taxon>
        <taxon>metagenomes</taxon>
        <taxon>ecological metagenomes</taxon>
    </lineage>
</organism>
<dbReference type="InterPro" id="IPR007197">
    <property type="entry name" value="rSAM"/>
</dbReference>
<evidence type="ECO:0000313" key="6">
    <source>
        <dbReference type="EMBL" id="KUG17966.1"/>
    </source>
</evidence>
<dbReference type="Gene3D" id="3.20.20.70">
    <property type="entry name" value="Aldolase class I"/>
    <property type="match status" value="1"/>
</dbReference>
<keyword evidence="3" id="KW-0408">Iron</keyword>
<dbReference type="EMBL" id="LNQE01001409">
    <property type="protein sequence ID" value="KUG17966.1"/>
    <property type="molecule type" value="Genomic_DNA"/>
</dbReference>
<feature type="domain" description="Radical SAM core" evidence="5">
    <location>
        <begin position="1"/>
        <end position="252"/>
    </location>
</feature>
<comment type="caution">
    <text evidence="6">The sequence shown here is derived from an EMBL/GenBank/DDBJ whole genome shotgun (WGS) entry which is preliminary data.</text>
</comment>
<dbReference type="GO" id="GO:0051536">
    <property type="term" value="F:iron-sulfur cluster binding"/>
    <property type="evidence" value="ECO:0007669"/>
    <property type="project" value="UniProtKB-KW"/>
</dbReference>
<proteinExistence type="predicted"/>
<evidence type="ECO:0000259" key="5">
    <source>
        <dbReference type="PROSITE" id="PS51918"/>
    </source>
</evidence>
<dbReference type="InterPro" id="IPR013785">
    <property type="entry name" value="Aldolase_TIM"/>
</dbReference>
<evidence type="ECO:0000256" key="2">
    <source>
        <dbReference type="ARBA" id="ARBA00022723"/>
    </source>
</evidence>
<dbReference type="NCBIfam" id="TIGR03278">
    <property type="entry name" value="methan_mark_10"/>
    <property type="match status" value="1"/>
</dbReference>
<keyword evidence="1" id="KW-0949">S-adenosyl-L-methionine</keyword>
<dbReference type="SUPFAM" id="SSF102114">
    <property type="entry name" value="Radical SAM enzymes"/>
    <property type="match status" value="1"/>
</dbReference>
<dbReference type="PROSITE" id="PS51918">
    <property type="entry name" value="RADICAL_SAM"/>
    <property type="match status" value="1"/>
</dbReference>
<evidence type="ECO:0000256" key="4">
    <source>
        <dbReference type="ARBA" id="ARBA00023014"/>
    </source>
</evidence>
<evidence type="ECO:0000256" key="1">
    <source>
        <dbReference type="ARBA" id="ARBA00022691"/>
    </source>
</evidence>
<dbReference type="InterPro" id="IPR058240">
    <property type="entry name" value="rSAM_sf"/>
</dbReference>
<dbReference type="InterPro" id="IPR017672">
    <property type="entry name" value="MA_4551-like"/>
</dbReference>
<name>A0A0W8FB17_9ZZZZ</name>